<dbReference type="Proteomes" id="UP000829817">
    <property type="component" value="Chromosome"/>
</dbReference>
<dbReference type="EMBL" id="CP091508">
    <property type="protein sequence ID" value="UOO82112.1"/>
    <property type="molecule type" value="Genomic_DNA"/>
</dbReference>
<proteinExistence type="inferred from homology"/>
<dbReference type="Pfam" id="PF00146">
    <property type="entry name" value="NADHdh"/>
    <property type="match status" value="1"/>
</dbReference>
<comment type="catalytic activity">
    <reaction evidence="5">
        <text>a quinone + NADH + 5 H(+)(in) = a quinol + NAD(+) + 4 H(+)(out)</text>
        <dbReference type="Rhea" id="RHEA:57888"/>
        <dbReference type="ChEBI" id="CHEBI:15378"/>
        <dbReference type="ChEBI" id="CHEBI:24646"/>
        <dbReference type="ChEBI" id="CHEBI:57540"/>
        <dbReference type="ChEBI" id="CHEBI:57945"/>
        <dbReference type="ChEBI" id="CHEBI:132124"/>
    </reaction>
</comment>
<feature type="transmembrane region" description="Helical" evidence="5">
    <location>
        <begin position="163"/>
        <end position="182"/>
    </location>
</feature>
<dbReference type="GO" id="GO:0016491">
    <property type="term" value="F:oxidoreductase activity"/>
    <property type="evidence" value="ECO:0007669"/>
    <property type="project" value="UniProtKB-KW"/>
</dbReference>
<name>A0ABY4DSU1_9NEIS</name>
<protein>
    <recommendedName>
        <fullName evidence="5">NADH-quinone oxidoreductase subunit H</fullName>
        <ecNumber evidence="5">7.1.1.-</ecNumber>
    </recommendedName>
    <alternativeName>
        <fullName evidence="5">NADH dehydrogenase I subunit H</fullName>
    </alternativeName>
    <alternativeName>
        <fullName evidence="5">NDH-1 subunit H</fullName>
    </alternativeName>
</protein>
<evidence type="ECO:0000256" key="4">
    <source>
        <dbReference type="ARBA" id="ARBA00023136"/>
    </source>
</evidence>
<dbReference type="RefSeq" id="WP_244785490.1">
    <property type="nucleotide sequence ID" value="NZ_CP091508.1"/>
</dbReference>
<comment type="subcellular location">
    <subcellularLocation>
        <location evidence="5 6">Cell membrane</location>
        <topology evidence="5 6">Multi-pass membrane protein</topology>
    </subcellularLocation>
    <subcellularLocation>
        <location evidence="1">Membrane</location>
        <topology evidence="1">Multi-pass membrane protein</topology>
    </subcellularLocation>
</comment>
<reference evidence="7 8" key="1">
    <citation type="journal article" date="2022" name="Res Sq">
        <title>Evolution of multicellular longitudinally dividing oral cavity symbionts (Neisseriaceae).</title>
        <authorList>
            <person name="Nyongesa S."/>
            <person name="Weber P."/>
            <person name="Bernet E."/>
            <person name="Pullido F."/>
            <person name="Nieckarz M."/>
            <person name="Delaby M."/>
            <person name="Nieves C."/>
            <person name="Viehboeck T."/>
            <person name="Krause N."/>
            <person name="Rivera-Millot A."/>
            <person name="Nakamura A."/>
            <person name="Vischer N."/>
            <person name="VanNieuwenhze M."/>
            <person name="Brun Y."/>
            <person name="Cava F."/>
            <person name="Bulgheresi S."/>
            <person name="Veyrier F."/>
        </authorList>
    </citation>
    <scope>NUCLEOTIDE SEQUENCE [LARGE SCALE GENOMIC DNA]</scope>
    <source>
        <strain evidence="7 8">CCUG 63373m</strain>
    </source>
</reference>
<feature type="transmembrane region" description="Helical" evidence="5">
    <location>
        <begin position="202"/>
        <end position="221"/>
    </location>
</feature>
<feature type="transmembrane region" description="Helical" evidence="5">
    <location>
        <begin position="120"/>
        <end position="142"/>
    </location>
</feature>
<gene>
    <name evidence="5 7" type="primary">nuoH</name>
    <name evidence="7" type="ORF">LVJ83_01130</name>
</gene>
<sequence length="349" mass="38574">MQEWFQALLGNEIGLIVSIVLKIVLILAPLIITVAYLTYFERKVIGFMQLRVGPNVTGPFGLIQPFADVLKLLFKEVTRPSASNKALFYIGPMLSLAPAFAAWAVIPFSENWLLTNVNAGLLYILMITSLSVYGVIIAGWASNSKYAFLGAMRSSAQTISYEIAMGAALVGVVMVSGSMNFHDIVAAQSVGIAGGSVFSWNWLPLFPLFIVYLISAVAETNRAPFDVAEGESEIVAGFHVEYSGFAFALFFLAEYIFMILIAALTALMFLGGWLSPFPQSWGFIGAPSAVWMFIKMAMVLYGYLWIRATFPRYRYDQIMRLGWKILIPVGFACIVLLGLWMISPLSLWQ</sequence>
<evidence type="ECO:0000256" key="6">
    <source>
        <dbReference type="RuleBase" id="RU000471"/>
    </source>
</evidence>
<keyword evidence="8" id="KW-1185">Reference proteome</keyword>
<evidence type="ECO:0000256" key="1">
    <source>
        <dbReference type="ARBA" id="ARBA00004141"/>
    </source>
</evidence>
<dbReference type="EC" id="7.1.1.-" evidence="5"/>
<feature type="transmembrane region" description="Helical" evidence="5">
    <location>
        <begin position="86"/>
        <end position="108"/>
    </location>
</feature>
<evidence type="ECO:0000256" key="3">
    <source>
        <dbReference type="ARBA" id="ARBA00022989"/>
    </source>
</evidence>
<feature type="transmembrane region" description="Helical" evidence="5">
    <location>
        <begin position="242"/>
        <end position="269"/>
    </location>
</feature>
<keyword evidence="3 5" id="KW-1133">Transmembrane helix</keyword>
<dbReference type="PANTHER" id="PTHR11432:SF3">
    <property type="entry name" value="NADH-UBIQUINONE OXIDOREDUCTASE CHAIN 1"/>
    <property type="match status" value="1"/>
</dbReference>
<keyword evidence="5" id="KW-0874">Quinone</keyword>
<dbReference type="NCBIfam" id="NF004741">
    <property type="entry name" value="PRK06076.1-2"/>
    <property type="match status" value="1"/>
</dbReference>
<dbReference type="PANTHER" id="PTHR11432">
    <property type="entry name" value="NADH DEHYDROGENASE SUBUNIT 1"/>
    <property type="match status" value="1"/>
</dbReference>
<dbReference type="HAMAP" id="MF_01350">
    <property type="entry name" value="NDH1_NuoH"/>
    <property type="match status" value="1"/>
</dbReference>
<comment type="similarity">
    <text evidence="5 6">Belongs to the complex I subunit 1 family.</text>
</comment>
<dbReference type="InterPro" id="IPR018086">
    <property type="entry name" value="NADH_UbQ_OxRdtase_su1_CS"/>
</dbReference>
<evidence type="ECO:0000313" key="8">
    <source>
        <dbReference type="Proteomes" id="UP000829817"/>
    </source>
</evidence>
<evidence type="ECO:0000256" key="5">
    <source>
        <dbReference type="HAMAP-Rule" id="MF_01350"/>
    </source>
</evidence>
<keyword evidence="5" id="KW-0830">Ubiquinone</keyword>
<evidence type="ECO:0000256" key="2">
    <source>
        <dbReference type="ARBA" id="ARBA00022692"/>
    </source>
</evidence>
<keyword evidence="7" id="KW-0560">Oxidoreductase</keyword>
<keyword evidence="5" id="KW-1278">Translocase</keyword>
<feature type="transmembrane region" description="Helical" evidence="5">
    <location>
        <begin position="325"/>
        <end position="343"/>
    </location>
</feature>
<feature type="transmembrane region" description="Helical" evidence="5">
    <location>
        <begin position="281"/>
        <end position="304"/>
    </location>
</feature>
<keyword evidence="4 5" id="KW-0472">Membrane</keyword>
<keyword evidence="5 6" id="KW-0520">NAD</keyword>
<feature type="transmembrane region" description="Helical" evidence="5">
    <location>
        <begin position="12"/>
        <end position="36"/>
    </location>
</feature>
<evidence type="ECO:0000313" key="7">
    <source>
        <dbReference type="EMBL" id="UOO82112.1"/>
    </source>
</evidence>
<comment type="function">
    <text evidence="5">NDH-1 shuttles electrons from NADH, via FMN and iron-sulfur (Fe-S) centers, to quinones in the respiratory chain. The immediate electron acceptor for the enzyme in this species is believed to be ubiquinone. Couples the redox reaction to proton translocation (for every two electrons transferred, four hydrogen ions are translocated across the cytoplasmic membrane), and thus conserves the redox energy in a proton gradient. This subunit may bind ubiquinone.</text>
</comment>
<dbReference type="InterPro" id="IPR001694">
    <property type="entry name" value="NADH_UbQ_OxRdtase_su1/FPO"/>
</dbReference>
<keyword evidence="2 5" id="KW-0812">Transmembrane</keyword>
<dbReference type="PROSITE" id="PS00668">
    <property type="entry name" value="COMPLEX1_ND1_2"/>
    <property type="match status" value="1"/>
</dbReference>
<comment type="subunit">
    <text evidence="5">NDH-1 is composed of 14 different subunits. Subunits NuoA, H, J, K, L, M, N constitute the membrane sector of the complex.</text>
</comment>
<organism evidence="7 8">
    <name type="scientific">Uruburuella testudinis</name>
    <dbReference type="NCBI Taxonomy" id="1282863"/>
    <lineage>
        <taxon>Bacteria</taxon>
        <taxon>Pseudomonadati</taxon>
        <taxon>Pseudomonadota</taxon>
        <taxon>Betaproteobacteria</taxon>
        <taxon>Neisseriales</taxon>
        <taxon>Neisseriaceae</taxon>
        <taxon>Uruburuella</taxon>
    </lineage>
</organism>
<keyword evidence="5" id="KW-1003">Cell membrane</keyword>
<accession>A0ABY4DSU1</accession>